<keyword evidence="3" id="KW-1185">Reference proteome</keyword>
<dbReference type="Pfam" id="PF14534">
    <property type="entry name" value="DUF4440"/>
    <property type="match status" value="1"/>
</dbReference>
<dbReference type="Proteomes" id="UP000185221">
    <property type="component" value="Unassembled WGS sequence"/>
</dbReference>
<accession>A0A1N6G417</accession>
<protein>
    <recommendedName>
        <fullName evidence="1">DUF4440 domain-containing protein</fullName>
    </recommendedName>
</protein>
<evidence type="ECO:0000313" key="2">
    <source>
        <dbReference type="EMBL" id="SIO02191.1"/>
    </source>
</evidence>
<dbReference type="STRING" id="226505.SAMN05444394_2946"/>
<dbReference type="PROSITE" id="PS51257">
    <property type="entry name" value="PROKAR_LIPOPROTEIN"/>
    <property type="match status" value="1"/>
</dbReference>
<feature type="domain" description="DUF4440" evidence="1">
    <location>
        <begin position="55"/>
        <end position="157"/>
    </location>
</feature>
<dbReference type="Gene3D" id="3.10.450.50">
    <property type="match status" value="1"/>
</dbReference>
<evidence type="ECO:0000259" key="1">
    <source>
        <dbReference type="Pfam" id="PF14534"/>
    </source>
</evidence>
<dbReference type="EMBL" id="FSRC01000002">
    <property type="protein sequence ID" value="SIO02191.1"/>
    <property type="molecule type" value="Genomic_DNA"/>
</dbReference>
<organism evidence="2 3">
    <name type="scientific">Algoriphagus halophilus</name>
    <dbReference type="NCBI Taxonomy" id="226505"/>
    <lineage>
        <taxon>Bacteria</taxon>
        <taxon>Pseudomonadati</taxon>
        <taxon>Bacteroidota</taxon>
        <taxon>Cytophagia</taxon>
        <taxon>Cytophagales</taxon>
        <taxon>Cyclobacteriaceae</taxon>
        <taxon>Algoriphagus</taxon>
    </lineage>
</organism>
<dbReference type="InterPro" id="IPR027843">
    <property type="entry name" value="DUF4440"/>
</dbReference>
<dbReference type="OrthoDB" id="1436374at2"/>
<dbReference type="AlphaFoldDB" id="A0A1N6G417"/>
<evidence type="ECO:0000313" key="3">
    <source>
        <dbReference type="Proteomes" id="UP000185221"/>
    </source>
</evidence>
<sequence length="171" mass="19852">MKFLGLSLIAILLYSCGQKEMNYEGIPSSGEDNYEEISLQDSLDIKNIITIQTKSGNFEEREKIWSEDGRWLQAFGRVFHGKDTIINFIKFLHANPGYAQSIAKNYSDPEIKFLRPDVVVVHQYHEREGQVINEVVTPTRRVNTTYIITKENGVWLLRDKVTMDERERPNI</sequence>
<dbReference type="InterPro" id="IPR032710">
    <property type="entry name" value="NTF2-like_dom_sf"/>
</dbReference>
<dbReference type="RefSeq" id="WP_074225733.1">
    <property type="nucleotide sequence ID" value="NZ_FSRC01000002.1"/>
</dbReference>
<gene>
    <name evidence="2" type="ORF">SAMN05444394_2946</name>
</gene>
<name>A0A1N6G417_9BACT</name>
<proteinExistence type="predicted"/>
<dbReference type="SUPFAM" id="SSF54427">
    <property type="entry name" value="NTF2-like"/>
    <property type="match status" value="1"/>
</dbReference>
<reference evidence="3" key="1">
    <citation type="submission" date="2016-11" db="EMBL/GenBank/DDBJ databases">
        <authorList>
            <person name="Varghese N."/>
            <person name="Submissions S."/>
        </authorList>
    </citation>
    <scope>NUCLEOTIDE SEQUENCE [LARGE SCALE GENOMIC DNA]</scope>
    <source>
        <strain evidence="3">DSM 15292</strain>
    </source>
</reference>